<dbReference type="Proteomes" id="UP001144437">
    <property type="component" value="Segment"/>
</dbReference>
<evidence type="ECO:0000256" key="7">
    <source>
        <dbReference type="ARBA" id="ARBA00022884"/>
    </source>
</evidence>
<name>A0A5B9R4Q4_9ALPH</name>
<evidence type="ECO:0000256" key="8">
    <source>
        <dbReference type="ARBA" id="ARBA00022995"/>
    </source>
</evidence>
<evidence type="ECO:0000256" key="5">
    <source>
        <dbReference type="ARBA" id="ARBA00022581"/>
    </source>
</evidence>
<evidence type="ECO:0000313" key="11">
    <source>
        <dbReference type="Proteomes" id="UP001144437"/>
    </source>
</evidence>
<dbReference type="SUPFAM" id="SSF88723">
    <property type="entry name" value="PIN domain-like"/>
    <property type="match status" value="1"/>
</dbReference>
<keyword evidence="5" id="KW-0945">Host-virus interaction</keyword>
<evidence type="ECO:0000313" key="10">
    <source>
        <dbReference type="EMBL" id="QEG54070.1"/>
    </source>
</evidence>
<evidence type="ECO:0000256" key="4">
    <source>
        <dbReference type="ARBA" id="ARBA00022557"/>
    </source>
</evidence>
<evidence type="ECO:0000256" key="2">
    <source>
        <dbReference type="ARBA" id="ARBA00009669"/>
    </source>
</evidence>
<keyword evidence="4" id="KW-1192">Host mRNA suppression by virus</keyword>
<evidence type="ECO:0000256" key="3">
    <source>
        <dbReference type="ARBA" id="ARBA00018606"/>
    </source>
</evidence>
<dbReference type="GO" id="GO:0039657">
    <property type="term" value="P:symbiont-mediated suppression of host gene expression"/>
    <property type="evidence" value="ECO:0007669"/>
    <property type="project" value="UniProtKB-KW"/>
</dbReference>
<dbReference type="Gene3D" id="3.40.50.1010">
    <property type="entry name" value="5'-nuclease"/>
    <property type="match status" value="1"/>
</dbReference>
<comment type="similarity">
    <text evidence="2">Belongs to the herpesviridae VHS protein family.</text>
</comment>
<dbReference type="RefSeq" id="YP_010801590.1">
    <property type="nucleotide sequence ID" value="NC_076966.1"/>
</dbReference>
<reference evidence="10" key="1">
    <citation type="journal article" date="2019" name="Vet. Microbiol.">
        <title>Disease surveillance in wild Victorian cacatuids reveals co-infection with multiple agents and detection of novel avian viruses.</title>
        <authorList>
            <person name="Sutherland M."/>
            <person name="Sarker S."/>
            <person name="Vaz P.K."/>
            <person name="Legione A.R."/>
            <person name="Devlin J.M."/>
            <person name="Macwhirter P.L."/>
            <person name="Whiteley P.L."/>
            <person name="Raidal S.R."/>
        </authorList>
    </citation>
    <scope>NUCLEOTIDE SEQUENCE</scope>
    <source>
        <strain evidence="10">97-0001</strain>
    </source>
</reference>
<evidence type="ECO:0000256" key="1">
    <source>
        <dbReference type="ARBA" id="ARBA00004328"/>
    </source>
</evidence>
<dbReference type="GeneID" id="80540303"/>
<dbReference type="KEGG" id="vg:80540303"/>
<dbReference type="GO" id="GO:0039595">
    <property type="term" value="P:symbiont-mediated degradation of host mRNA"/>
    <property type="evidence" value="ECO:0007669"/>
    <property type="project" value="UniProtKB-KW"/>
</dbReference>
<dbReference type="GO" id="GO:0003723">
    <property type="term" value="F:RNA binding"/>
    <property type="evidence" value="ECO:0007669"/>
    <property type="project" value="UniProtKB-KW"/>
</dbReference>
<keyword evidence="7" id="KW-0694">RNA-binding</keyword>
<keyword evidence="8" id="KW-1190">Host gene expression shutoff by virus</keyword>
<sequence length="422" mass="48132">MGILGMKRFIREHGLSVHLSIQMEKGLYIPIAVDTWNVLMPVMRKLDPGNIMNPTERTLKGLIQVFALLNKKACFPIFVFDGGKKRAFKTPFKRDYRAICSSAPANTHQQGSSCKLNVSADLAQVKFPATKSYCYPRTRSMAPHYKLCWDLITAAGFPTVYVNGMEADYGCANLFHTKTVMYVWSNDSDHVFMGCDVITDLSPAFPVAVFARTVLNYLNMTYQEFASTFVDCHTNIHSPDKIYSFAAKLAEHRGKVCEDLVGEKSHARKELKDKNHDTDCESYNLMTSHDLGCTAQEPRQKSCVSVLCVFPTDAQKKTTDLRLKNEMRLPIEREDFLARCKRNKEFLDYMNGFIGPQKINERHTIIKRVPINQSPLNMMAIYQMLQEYFPTKATKWCNEIIAKCKLKQLPSLREVTNGQTIQ</sequence>
<comment type="subcellular location">
    <subcellularLocation>
        <location evidence="1">Virion</location>
    </subcellularLocation>
</comment>
<organism evidence="10 11">
    <name type="scientific">Cacatuid alphaherpesvirus 2</name>
    <dbReference type="NCBI Taxonomy" id="2604840"/>
    <lineage>
        <taxon>Viruses</taxon>
        <taxon>Duplodnaviria</taxon>
        <taxon>Heunggongvirae</taxon>
        <taxon>Peploviricota</taxon>
        <taxon>Herviviricetes</taxon>
        <taxon>Herpesvirales</taxon>
        <taxon>Orthoherpesviridae</taxon>
        <taxon>Alphaherpesvirinae</taxon>
        <taxon>Iltovirus</taxon>
        <taxon>Iltovirus cacatuidalpha2</taxon>
    </lineage>
</organism>
<keyword evidence="6" id="KW-1132">Decay of host mRNAs by virus</keyword>
<evidence type="ECO:0000256" key="6">
    <source>
        <dbReference type="ARBA" id="ARBA00022616"/>
    </source>
</evidence>
<proteinExistence type="inferred from homology"/>
<dbReference type="InterPro" id="IPR029060">
    <property type="entry name" value="PIN-like_dom_sf"/>
</dbReference>
<accession>A0A5B9R4Q4</accession>
<dbReference type="EMBL" id="MK360902">
    <property type="protein sequence ID" value="QEG54070.1"/>
    <property type="molecule type" value="Genomic_DNA"/>
</dbReference>
<dbReference type="PANTHER" id="PTHR11081">
    <property type="entry name" value="FLAP ENDONUCLEASE FAMILY MEMBER"/>
    <property type="match status" value="1"/>
</dbReference>
<keyword evidence="11" id="KW-1185">Reference proteome</keyword>
<dbReference type="InterPro" id="IPR006084">
    <property type="entry name" value="XPG/Rad2"/>
</dbReference>
<protein>
    <recommendedName>
        <fullName evidence="3">Virion host shutoff protein</fullName>
    </recommendedName>
</protein>
<keyword evidence="9" id="KW-1262">Eukaryotic host gene expression shutoff by virus</keyword>
<evidence type="ECO:0000256" key="9">
    <source>
        <dbReference type="ARBA" id="ARBA00023247"/>
    </source>
</evidence>